<dbReference type="GO" id="GO:0006412">
    <property type="term" value="P:translation"/>
    <property type="evidence" value="ECO:0007669"/>
    <property type="project" value="UniProtKB-KW"/>
</dbReference>
<evidence type="ECO:0000256" key="2">
    <source>
        <dbReference type="ARBA" id="ARBA00022917"/>
    </source>
</evidence>
<dbReference type="InterPro" id="IPR036191">
    <property type="entry name" value="RRF_sf"/>
</dbReference>
<feature type="domain" description="Ribosome recycling factor" evidence="4">
    <location>
        <begin position="31"/>
        <end position="175"/>
    </location>
</feature>
<dbReference type="Gene3D" id="3.30.1360.40">
    <property type="match status" value="1"/>
</dbReference>
<keyword evidence="6" id="KW-1185">Reference proteome</keyword>
<protein>
    <submittedName>
        <fullName evidence="5">Ribosome recycling factor</fullName>
    </submittedName>
</protein>
<dbReference type="SUPFAM" id="SSF55194">
    <property type="entry name" value="Ribosome recycling factor, RRF"/>
    <property type="match status" value="1"/>
</dbReference>
<dbReference type="STRING" id="50990.A0A4Y7QBZ3"/>
<dbReference type="PANTHER" id="PTHR20982">
    <property type="entry name" value="RIBOSOME RECYCLING FACTOR"/>
    <property type="match status" value="1"/>
</dbReference>
<evidence type="ECO:0000256" key="1">
    <source>
        <dbReference type="ARBA" id="ARBA00005912"/>
    </source>
</evidence>
<dbReference type="OrthoDB" id="407355at2759"/>
<dbReference type="InterPro" id="IPR023584">
    <property type="entry name" value="Ribosome_recyc_fac_dom"/>
</dbReference>
<dbReference type="PANTHER" id="PTHR20982:SF3">
    <property type="entry name" value="MITOCHONDRIAL RIBOSOME RECYCLING FACTOR PSEUDO 1"/>
    <property type="match status" value="1"/>
</dbReference>
<evidence type="ECO:0000256" key="3">
    <source>
        <dbReference type="ARBA" id="ARBA00024909"/>
    </source>
</evidence>
<dbReference type="AlphaFoldDB" id="A0A4Y7QBZ3"/>
<dbReference type="EMBL" id="ML170166">
    <property type="protein sequence ID" value="TDL24602.1"/>
    <property type="molecule type" value="Genomic_DNA"/>
</dbReference>
<evidence type="ECO:0000313" key="6">
    <source>
        <dbReference type="Proteomes" id="UP000294933"/>
    </source>
</evidence>
<organism evidence="5 6">
    <name type="scientific">Rickenella mellea</name>
    <dbReference type="NCBI Taxonomy" id="50990"/>
    <lineage>
        <taxon>Eukaryota</taxon>
        <taxon>Fungi</taxon>
        <taxon>Dikarya</taxon>
        <taxon>Basidiomycota</taxon>
        <taxon>Agaricomycotina</taxon>
        <taxon>Agaricomycetes</taxon>
        <taxon>Hymenochaetales</taxon>
        <taxon>Rickenellaceae</taxon>
        <taxon>Rickenella</taxon>
    </lineage>
</organism>
<proteinExistence type="inferred from homology"/>
<comment type="function">
    <text evidence="3">Necessary for protein synthesis in mitochondria. Functions as a ribosome recycling factor in mitochondria.</text>
</comment>
<dbReference type="GO" id="GO:0005739">
    <property type="term" value="C:mitochondrion"/>
    <property type="evidence" value="ECO:0007669"/>
    <property type="project" value="TreeGrafter"/>
</dbReference>
<comment type="similarity">
    <text evidence="1">Belongs to the RRF family.</text>
</comment>
<dbReference type="Gene3D" id="1.10.132.20">
    <property type="entry name" value="Ribosome-recycling factor"/>
    <property type="match status" value="1"/>
</dbReference>
<keyword evidence="2" id="KW-0648">Protein biosynthesis</keyword>
<evidence type="ECO:0000259" key="4">
    <source>
        <dbReference type="Pfam" id="PF01765"/>
    </source>
</evidence>
<accession>A0A4Y7QBZ3</accession>
<evidence type="ECO:0000313" key="5">
    <source>
        <dbReference type="EMBL" id="TDL24602.1"/>
    </source>
</evidence>
<dbReference type="Pfam" id="PF01765">
    <property type="entry name" value="RRF"/>
    <property type="match status" value="1"/>
</dbReference>
<dbReference type="GO" id="GO:0043023">
    <property type="term" value="F:ribosomal large subunit binding"/>
    <property type="evidence" value="ECO:0007669"/>
    <property type="project" value="TreeGrafter"/>
</dbReference>
<reference evidence="5 6" key="1">
    <citation type="submission" date="2018-06" db="EMBL/GenBank/DDBJ databases">
        <title>A transcriptomic atlas of mushroom development highlights an independent origin of complex multicellularity.</title>
        <authorList>
            <consortium name="DOE Joint Genome Institute"/>
            <person name="Krizsan K."/>
            <person name="Almasi E."/>
            <person name="Merenyi Z."/>
            <person name="Sahu N."/>
            <person name="Viragh M."/>
            <person name="Koszo T."/>
            <person name="Mondo S."/>
            <person name="Kiss B."/>
            <person name="Balint B."/>
            <person name="Kues U."/>
            <person name="Barry K."/>
            <person name="Hegedus J.C."/>
            <person name="Henrissat B."/>
            <person name="Johnson J."/>
            <person name="Lipzen A."/>
            <person name="Ohm R."/>
            <person name="Nagy I."/>
            <person name="Pangilinan J."/>
            <person name="Yan J."/>
            <person name="Xiong Y."/>
            <person name="Grigoriev I.V."/>
            <person name="Hibbett D.S."/>
            <person name="Nagy L.G."/>
        </authorList>
    </citation>
    <scope>NUCLEOTIDE SEQUENCE [LARGE SCALE GENOMIC DNA]</scope>
    <source>
        <strain evidence="5 6">SZMC22713</strain>
    </source>
</reference>
<gene>
    <name evidence="5" type="ORF">BD410DRAFT_813991</name>
</gene>
<dbReference type="InterPro" id="IPR002661">
    <property type="entry name" value="Ribosome_recyc_fac"/>
</dbReference>
<dbReference type="Proteomes" id="UP000294933">
    <property type="component" value="Unassembled WGS sequence"/>
</dbReference>
<dbReference type="VEuPathDB" id="FungiDB:BD410DRAFT_813991"/>
<name>A0A4Y7QBZ3_9AGAM</name>
<sequence>MKAEYDNMDTKMKAAVDWFRKDVAAMEARGSGRVSPDLISHVPVALPDRSARLSDIATIGVRDGTTLIITMFEDQDTKHVEKALYAAKIPNVVPQKVDHRTIKVPLPKPTVDARTEFVKIAAKQAEDVRVQLRKIESVGIKRAAPAKHSKNYEQFHKLMKNYSEDLNTILTSMKKSMGVK</sequence>